<evidence type="ECO:0000313" key="2">
    <source>
        <dbReference type="Proteomes" id="UP000316905"/>
    </source>
</evidence>
<sequence>MEHERFTISTTYLLNSMKNDILRCVDIVWNKVRSLAAALTAQMKKYFVMPKKIEEDCLVVS</sequence>
<reference evidence="1 2" key="1">
    <citation type="journal article" date="2015" name="Stand. Genomic Sci.">
        <title>Genomic Encyclopedia of Bacterial and Archaeal Type Strains, Phase III: the genomes of soil and plant-associated and newly described type strains.</title>
        <authorList>
            <person name="Whitman W.B."/>
            <person name="Woyke T."/>
            <person name="Klenk H.P."/>
            <person name="Zhou Y."/>
            <person name="Lilburn T.G."/>
            <person name="Beck B.J."/>
            <person name="De Vos P."/>
            <person name="Vandamme P."/>
            <person name="Eisen J.A."/>
            <person name="Garrity G."/>
            <person name="Hugenholtz P."/>
            <person name="Kyrpides N.C."/>
        </authorList>
    </citation>
    <scope>NUCLEOTIDE SEQUENCE [LARGE SCALE GENOMIC DNA]</scope>
    <source>
        <strain evidence="1 2">CGMCC 1.6858</strain>
    </source>
</reference>
<name>A0A562QKU1_9PSED</name>
<protein>
    <submittedName>
        <fullName evidence="1">Uncharacterized protein</fullName>
    </submittedName>
</protein>
<comment type="caution">
    <text evidence="1">The sequence shown here is derived from an EMBL/GenBank/DDBJ whole genome shotgun (WGS) entry which is preliminary data.</text>
</comment>
<accession>A0A562QKU1</accession>
<dbReference type="EMBL" id="VLKY01000003">
    <property type="protein sequence ID" value="TWI56666.1"/>
    <property type="molecule type" value="Genomic_DNA"/>
</dbReference>
<proteinExistence type="predicted"/>
<gene>
    <name evidence="1" type="ORF">IQ22_01118</name>
</gene>
<dbReference type="Proteomes" id="UP000316905">
    <property type="component" value="Unassembled WGS sequence"/>
</dbReference>
<evidence type="ECO:0000313" key="1">
    <source>
        <dbReference type="EMBL" id="TWI56666.1"/>
    </source>
</evidence>
<dbReference type="AlphaFoldDB" id="A0A562QKU1"/>
<keyword evidence="2" id="KW-1185">Reference proteome</keyword>
<organism evidence="1 2">
    <name type="scientific">Pseudomonas duriflava</name>
    <dbReference type="NCBI Taxonomy" id="459528"/>
    <lineage>
        <taxon>Bacteria</taxon>
        <taxon>Pseudomonadati</taxon>
        <taxon>Pseudomonadota</taxon>
        <taxon>Gammaproteobacteria</taxon>
        <taxon>Pseudomonadales</taxon>
        <taxon>Pseudomonadaceae</taxon>
        <taxon>Pseudomonas</taxon>
    </lineage>
</organism>